<dbReference type="SMART" id="SM00327">
    <property type="entry name" value="VWA"/>
    <property type="match status" value="1"/>
</dbReference>
<comment type="similarity">
    <text evidence="8">Belongs to the fibril-associated collagens with interrupted helices (FACIT) family.</text>
</comment>
<dbReference type="GO" id="GO:0008270">
    <property type="term" value="F:zinc ion binding"/>
    <property type="evidence" value="ECO:0007669"/>
    <property type="project" value="InterPro"/>
</dbReference>
<dbReference type="PROSITE" id="PS50234">
    <property type="entry name" value="VWFA"/>
    <property type="match status" value="1"/>
</dbReference>
<dbReference type="InterPro" id="IPR013320">
    <property type="entry name" value="ConA-like_dom_sf"/>
</dbReference>
<evidence type="ECO:0000256" key="4">
    <source>
        <dbReference type="ARBA" id="ARBA00022833"/>
    </source>
</evidence>
<keyword evidence="4 10" id="KW-0862">Zinc</keyword>
<organism evidence="14 15">
    <name type="scientific">Ridgeia piscesae</name>
    <name type="common">Tubeworm</name>
    <dbReference type="NCBI Taxonomy" id="27915"/>
    <lineage>
        <taxon>Eukaryota</taxon>
        <taxon>Metazoa</taxon>
        <taxon>Spiralia</taxon>
        <taxon>Lophotrochozoa</taxon>
        <taxon>Annelida</taxon>
        <taxon>Polychaeta</taxon>
        <taxon>Sedentaria</taxon>
        <taxon>Canalipalpata</taxon>
        <taxon>Sabellida</taxon>
        <taxon>Siboglinidae</taxon>
        <taxon>Ridgeia</taxon>
    </lineage>
</organism>
<keyword evidence="2 10" id="KW-0479">Metal-binding</keyword>
<dbReference type="Pfam" id="PF01400">
    <property type="entry name" value="Astacin"/>
    <property type="match status" value="1"/>
</dbReference>
<evidence type="ECO:0000256" key="10">
    <source>
        <dbReference type="RuleBase" id="RU361183"/>
    </source>
</evidence>
<dbReference type="SUPFAM" id="SSF53300">
    <property type="entry name" value="vWA-like"/>
    <property type="match status" value="1"/>
</dbReference>
<dbReference type="SUPFAM" id="SSF55486">
    <property type="entry name" value="Metalloproteases ('zincins'), catalytic domain"/>
    <property type="match status" value="1"/>
</dbReference>
<reference evidence="14" key="1">
    <citation type="journal article" date="2023" name="Mol. Biol. Evol.">
        <title>Third-Generation Sequencing Reveals the Adaptive Role of the Epigenome in Three Deep-Sea Polychaetes.</title>
        <authorList>
            <person name="Perez M."/>
            <person name="Aroh O."/>
            <person name="Sun Y."/>
            <person name="Lan Y."/>
            <person name="Juniper S.K."/>
            <person name="Young C.R."/>
            <person name="Angers B."/>
            <person name="Qian P.Y."/>
        </authorList>
    </citation>
    <scope>NUCLEOTIDE SEQUENCE</scope>
    <source>
        <strain evidence="14">R07B-5</strain>
    </source>
</reference>
<dbReference type="InterPro" id="IPR002035">
    <property type="entry name" value="VWF_A"/>
</dbReference>
<dbReference type="SMART" id="SM00235">
    <property type="entry name" value="ZnMc"/>
    <property type="match status" value="1"/>
</dbReference>
<feature type="signal peptide" evidence="10">
    <location>
        <begin position="1"/>
        <end position="20"/>
    </location>
</feature>
<dbReference type="Gene3D" id="2.60.120.200">
    <property type="match status" value="1"/>
</dbReference>
<evidence type="ECO:0000313" key="14">
    <source>
        <dbReference type="EMBL" id="KAK2188843.1"/>
    </source>
</evidence>
<dbReference type="GO" id="GO:0004222">
    <property type="term" value="F:metalloendopeptidase activity"/>
    <property type="evidence" value="ECO:0007669"/>
    <property type="project" value="UniProtKB-UniRule"/>
</dbReference>
<dbReference type="InterPro" id="IPR006026">
    <property type="entry name" value="Peptidase_Metallo"/>
</dbReference>
<proteinExistence type="inferred from homology"/>
<dbReference type="Gene3D" id="3.40.50.410">
    <property type="entry name" value="von Willebrand factor, type A domain"/>
    <property type="match status" value="1"/>
</dbReference>
<dbReference type="PROSITE" id="PS50060">
    <property type="entry name" value="MAM_2"/>
    <property type="match status" value="1"/>
</dbReference>
<dbReference type="SMART" id="SM00137">
    <property type="entry name" value="MAM"/>
    <property type="match status" value="1"/>
</dbReference>
<evidence type="ECO:0000259" key="12">
    <source>
        <dbReference type="PROSITE" id="PS50060"/>
    </source>
</evidence>
<dbReference type="Proteomes" id="UP001209878">
    <property type="component" value="Unassembled WGS sequence"/>
</dbReference>
<evidence type="ECO:0000313" key="15">
    <source>
        <dbReference type="Proteomes" id="UP001209878"/>
    </source>
</evidence>
<gene>
    <name evidence="14" type="ORF">NP493_122g06005</name>
</gene>
<keyword evidence="3 10" id="KW-0378">Hydrolase</keyword>
<dbReference type="InterPro" id="IPR050525">
    <property type="entry name" value="ECM_Assembly_Org"/>
</dbReference>
<name>A0AAD9P632_RIDPI</name>
<dbReference type="SMART" id="SM00042">
    <property type="entry name" value="CUB"/>
    <property type="match status" value="1"/>
</dbReference>
<evidence type="ECO:0000256" key="1">
    <source>
        <dbReference type="ARBA" id="ARBA00022670"/>
    </source>
</evidence>
<dbReference type="InterPro" id="IPR035914">
    <property type="entry name" value="Sperma_CUB_dom_sf"/>
</dbReference>
<evidence type="ECO:0000256" key="9">
    <source>
        <dbReference type="PROSITE-ProRule" id="PRU00059"/>
    </source>
</evidence>
<dbReference type="Pfam" id="PF00431">
    <property type="entry name" value="CUB"/>
    <property type="match status" value="1"/>
</dbReference>
<evidence type="ECO:0000256" key="3">
    <source>
        <dbReference type="ARBA" id="ARBA00022801"/>
    </source>
</evidence>
<dbReference type="PROSITE" id="PS01180">
    <property type="entry name" value="CUB"/>
    <property type="match status" value="1"/>
</dbReference>
<evidence type="ECO:0000256" key="7">
    <source>
        <dbReference type="ARBA" id="ARBA00023278"/>
    </source>
</evidence>
<dbReference type="Pfam" id="PF00092">
    <property type="entry name" value="VWA"/>
    <property type="match status" value="1"/>
</dbReference>
<dbReference type="PANTHER" id="PTHR24020:SF84">
    <property type="entry name" value="VWFA DOMAIN-CONTAINING PROTEIN"/>
    <property type="match status" value="1"/>
</dbReference>
<dbReference type="AlphaFoldDB" id="A0AAD9P632"/>
<dbReference type="InterPro" id="IPR000859">
    <property type="entry name" value="CUB_dom"/>
</dbReference>
<evidence type="ECO:0000256" key="2">
    <source>
        <dbReference type="ARBA" id="ARBA00022723"/>
    </source>
</evidence>
<dbReference type="GO" id="GO:0006508">
    <property type="term" value="P:proteolysis"/>
    <property type="evidence" value="ECO:0007669"/>
    <property type="project" value="UniProtKB-KW"/>
</dbReference>
<dbReference type="CDD" id="cd06263">
    <property type="entry name" value="MAM"/>
    <property type="match status" value="1"/>
</dbReference>
<evidence type="ECO:0000256" key="8">
    <source>
        <dbReference type="ARBA" id="ARBA00049648"/>
    </source>
</evidence>
<evidence type="ECO:0000259" key="13">
    <source>
        <dbReference type="PROSITE" id="PS50234"/>
    </source>
</evidence>
<keyword evidence="15" id="KW-1185">Reference proteome</keyword>
<dbReference type="EMBL" id="JAODUO010000121">
    <property type="protein sequence ID" value="KAK2188843.1"/>
    <property type="molecule type" value="Genomic_DNA"/>
</dbReference>
<evidence type="ECO:0000256" key="6">
    <source>
        <dbReference type="ARBA" id="ARBA00023157"/>
    </source>
</evidence>
<comment type="caution">
    <text evidence="14">The sequence shown here is derived from an EMBL/GenBank/DDBJ whole genome shotgun (WGS) entry which is preliminary data.</text>
</comment>
<evidence type="ECO:0000259" key="11">
    <source>
        <dbReference type="PROSITE" id="PS01180"/>
    </source>
</evidence>
<keyword evidence="10" id="KW-0732">Signal</keyword>
<dbReference type="PANTHER" id="PTHR24020">
    <property type="entry name" value="COLLAGEN ALPHA"/>
    <property type="match status" value="1"/>
</dbReference>
<dbReference type="InterPro" id="IPR024079">
    <property type="entry name" value="MetalloPept_cat_dom_sf"/>
</dbReference>
<feature type="domain" description="MAM" evidence="12">
    <location>
        <begin position="599"/>
        <end position="735"/>
    </location>
</feature>
<keyword evidence="6" id="KW-1015">Disulfide bond</keyword>
<dbReference type="PRINTS" id="PR00453">
    <property type="entry name" value="VWFADOMAIN"/>
</dbReference>
<dbReference type="Gene3D" id="2.60.120.290">
    <property type="entry name" value="Spermadhesin, CUB domain"/>
    <property type="match status" value="1"/>
</dbReference>
<protein>
    <recommendedName>
        <fullName evidence="10">Metalloendopeptidase</fullName>
        <ecNumber evidence="10">3.4.24.-</ecNumber>
    </recommendedName>
</protein>
<comment type="caution">
    <text evidence="9">Lacks conserved residue(s) required for the propagation of feature annotation.</text>
</comment>
<comment type="cofactor">
    <cofactor evidence="10">
        <name>Zn(2+)</name>
        <dbReference type="ChEBI" id="CHEBI:29105"/>
    </cofactor>
    <text evidence="10">Binds 1 zinc ion per subunit.</text>
</comment>
<sequence length="735" mass="83324">MSRILFLLLVFASVFLVTQARPTFSIPGNVGLPENTSIDETTRCYGMPCDQWQRVQRKMVQYRAWTGVADGLPSFNVQTEYEKINTTRKDRFDVCIVLTEEQIDELLDLEEEKCWSYVGTVDFFPQEVNLPGHCFATFGTPVHEVGHCLGLFHEQQRSDRDDYVQIMFKDLVGGENEFVKNPFSKDDFLPYDFNSLMHYGPKPCQREGYQDPNHCDRCRCPDGFSGKYCHYVAPPVKAYCGGTFMATYRAQTITSPGYDTANRYENKQECSWLITAPANHMVQLRFKDEFGVYAHTQDQCFHWVEVNYGKHFGSPGPSRPKETMYSVTNEMLVTFRSNYSENWPERRRGFKASFEAVPLPGVPHVKFPLTLKKPAPKTTTTAYLFNDICGPVDLAFLIDSSSNIGKSNFAKMLNFLKKLSSELMMSSDHPRIAVVSFSNEATLHFGLDSHMTLKSTEDAINEIRRRNGHWTNTSAALRFMKDQVFKKQHGDRSNAPNVAVLISHGQSNKYLLQTVTAAETARKAGINIFVIGVGSHVNPVEMKGIAGSRDRIKYVWNYKKLLTEYTLKSIYSKICSVTSRSGMRTTPMPTTSMTTDHSWQCDFEGSAGEGSTCDMVQCREDTFDWTLKKGATPSRPTGPDSAYSGKYYIYIEASKPRKFGDSAIMLFPKFSQAGIFCVRFNYHMFGFQIGVLKLVKRTSSGYLATIWAVTGNRGNRWLNAVFIVYLTSSDQVRLG</sequence>
<dbReference type="SUPFAM" id="SSF49899">
    <property type="entry name" value="Concanavalin A-like lectins/glucanases"/>
    <property type="match status" value="1"/>
</dbReference>
<evidence type="ECO:0000256" key="5">
    <source>
        <dbReference type="ARBA" id="ARBA00023049"/>
    </source>
</evidence>
<feature type="domain" description="VWFA" evidence="13">
    <location>
        <begin position="393"/>
        <end position="574"/>
    </location>
</feature>
<dbReference type="Gene3D" id="3.40.390.10">
    <property type="entry name" value="Collagenase (Catalytic Domain)"/>
    <property type="match status" value="1"/>
</dbReference>
<dbReference type="InterPro" id="IPR001506">
    <property type="entry name" value="Peptidase_M12A"/>
</dbReference>
<keyword evidence="1 10" id="KW-0645">Protease</keyword>
<dbReference type="SUPFAM" id="SSF49854">
    <property type="entry name" value="Spermadhesin, CUB domain"/>
    <property type="match status" value="1"/>
</dbReference>
<feature type="domain" description="CUB" evidence="11">
    <location>
        <begin position="240"/>
        <end position="357"/>
    </location>
</feature>
<keyword evidence="7" id="KW-0379">Hydroxylation</keyword>
<accession>A0AAD9P632</accession>
<feature type="chain" id="PRO_5041781754" description="Metalloendopeptidase" evidence="10">
    <location>
        <begin position="21"/>
        <end position="735"/>
    </location>
</feature>
<dbReference type="CDD" id="cd00041">
    <property type="entry name" value="CUB"/>
    <property type="match status" value="1"/>
</dbReference>
<dbReference type="InterPro" id="IPR000998">
    <property type="entry name" value="MAM_dom"/>
</dbReference>
<dbReference type="EC" id="3.4.24.-" evidence="10"/>
<dbReference type="GO" id="GO:0016020">
    <property type="term" value="C:membrane"/>
    <property type="evidence" value="ECO:0007669"/>
    <property type="project" value="InterPro"/>
</dbReference>
<dbReference type="InterPro" id="IPR036465">
    <property type="entry name" value="vWFA_dom_sf"/>
</dbReference>
<dbReference type="PRINTS" id="PR00480">
    <property type="entry name" value="ASTACIN"/>
</dbReference>
<keyword evidence="5 10" id="KW-0482">Metalloprotease</keyword>
<dbReference type="Pfam" id="PF00629">
    <property type="entry name" value="MAM"/>
    <property type="match status" value="1"/>
</dbReference>